<evidence type="ECO:0000313" key="6">
    <source>
        <dbReference type="EMBL" id="PKV81922.1"/>
    </source>
</evidence>
<keyword evidence="7" id="KW-1185">Reference proteome</keyword>
<gene>
    <name evidence="6" type="ORF">ATK86_6395</name>
</gene>
<dbReference type="Pfam" id="PF00975">
    <property type="entry name" value="Thioesterase"/>
    <property type="match status" value="1"/>
</dbReference>
<dbReference type="UniPathway" id="UPA00011"/>
<dbReference type="Gene3D" id="3.30.559.10">
    <property type="entry name" value="Chloramphenicol acetyltransferase-like domain"/>
    <property type="match status" value="1"/>
</dbReference>
<dbReference type="Proteomes" id="UP000233766">
    <property type="component" value="Unassembled WGS sequence"/>
</dbReference>
<evidence type="ECO:0000256" key="4">
    <source>
        <dbReference type="SAM" id="MobiDB-lite"/>
    </source>
</evidence>
<dbReference type="CDD" id="cd05930">
    <property type="entry name" value="A_NRPS"/>
    <property type="match status" value="1"/>
</dbReference>
<dbReference type="InterPro" id="IPR029058">
    <property type="entry name" value="AB_hydrolase_fold"/>
</dbReference>
<name>A0A2N3VJX9_9NOCA</name>
<dbReference type="GO" id="GO:0009239">
    <property type="term" value="P:enterobactin biosynthetic process"/>
    <property type="evidence" value="ECO:0007669"/>
    <property type="project" value="TreeGrafter"/>
</dbReference>
<dbReference type="InterPro" id="IPR001242">
    <property type="entry name" value="Condensation_dom"/>
</dbReference>
<evidence type="ECO:0000256" key="1">
    <source>
        <dbReference type="ARBA" id="ARBA00001957"/>
    </source>
</evidence>
<reference evidence="6 7" key="1">
    <citation type="submission" date="2017-12" db="EMBL/GenBank/DDBJ databases">
        <title>Sequencing the genomes of 1000 Actinobacteria strains.</title>
        <authorList>
            <person name="Klenk H.-P."/>
        </authorList>
    </citation>
    <scope>NUCLEOTIDE SEQUENCE [LARGE SCALE GENOMIC DNA]</scope>
    <source>
        <strain evidence="6 7">DSM 44489</strain>
    </source>
</reference>
<dbReference type="InterPro" id="IPR000873">
    <property type="entry name" value="AMP-dep_synth/lig_dom"/>
</dbReference>
<evidence type="ECO:0000256" key="3">
    <source>
        <dbReference type="ARBA" id="ARBA00022553"/>
    </source>
</evidence>
<dbReference type="SUPFAM" id="SSF52777">
    <property type="entry name" value="CoA-dependent acyltransferases"/>
    <property type="match status" value="2"/>
</dbReference>
<dbReference type="InterPro" id="IPR010071">
    <property type="entry name" value="AA_adenyl_dom"/>
</dbReference>
<dbReference type="RefSeq" id="WP_245914889.1">
    <property type="nucleotide sequence ID" value="NZ_PJMW01000002.1"/>
</dbReference>
<dbReference type="InterPro" id="IPR036736">
    <property type="entry name" value="ACP-like_sf"/>
</dbReference>
<dbReference type="InterPro" id="IPR020806">
    <property type="entry name" value="PKS_PP-bd"/>
</dbReference>
<feature type="region of interest" description="Disordered" evidence="4">
    <location>
        <begin position="178"/>
        <end position="204"/>
    </location>
</feature>
<dbReference type="GO" id="GO:0008610">
    <property type="term" value="P:lipid biosynthetic process"/>
    <property type="evidence" value="ECO:0007669"/>
    <property type="project" value="UniProtKB-ARBA"/>
</dbReference>
<feature type="compositionally biased region" description="Polar residues" evidence="4">
    <location>
        <begin position="184"/>
        <end position="204"/>
    </location>
</feature>
<comment type="caution">
    <text evidence="6">The sequence shown here is derived from an EMBL/GenBank/DDBJ whole genome shotgun (WGS) entry which is preliminary data.</text>
</comment>
<dbReference type="SUPFAM" id="SSF47336">
    <property type="entry name" value="ACP-like"/>
    <property type="match status" value="1"/>
</dbReference>
<dbReference type="InterPro" id="IPR006162">
    <property type="entry name" value="Ppantetheine_attach_site"/>
</dbReference>
<dbReference type="Gene3D" id="3.30.300.30">
    <property type="match status" value="1"/>
</dbReference>
<dbReference type="GO" id="GO:0009366">
    <property type="term" value="C:enterobactin synthetase complex"/>
    <property type="evidence" value="ECO:0007669"/>
    <property type="project" value="TreeGrafter"/>
</dbReference>
<dbReference type="InterPro" id="IPR023213">
    <property type="entry name" value="CAT-like_dom_sf"/>
</dbReference>
<evidence type="ECO:0000259" key="5">
    <source>
        <dbReference type="PROSITE" id="PS50075"/>
    </source>
</evidence>
<dbReference type="NCBIfam" id="TIGR01733">
    <property type="entry name" value="AA-adenyl-dom"/>
    <property type="match status" value="1"/>
</dbReference>
<dbReference type="Gene3D" id="3.40.50.980">
    <property type="match status" value="2"/>
</dbReference>
<dbReference type="EMBL" id="PJMW01000002">
    <property type="protein sequence ID" value="PKV81922.1"/>
    <property type="molecule type" value="Genomic_DNA"/>
</dbReference>
<dbReference type="InterPro" id="IPR009081">
    <property type="entry name" value="PP-bd_ACP"/>
</dbReference>
<dbReference type="GO" id="GO:0031177">
    <property type="term" value="F:phosphopantetheine binding"/>
    <property type="evidence" value="ECO:0007669"/>
    <property type="project" value="InterPro"/>
</dbReference>
<dbReference type="PANTHER" id="PTHR45527:SF1">
    <property type="entry name" value="FATTY ACID SYNTHASE"/>
    <property type="match status" value="1"/>
</dbReference>
<dbReference type="InterPro" id="IPR045851">
    <property type="entry name" value="AMP-bd_C_sf"/>
</dbReference>
<dbReference type="Gene3D" id="3.30.559.30">
    <property type="entry name" value="Nonribosomal peptide synthetase, condensation domain"/>
    <property type="match status" value="1"/>
</dbReference>
<organism evidence="6 7">
    <name type="scientific">Nocardia fluminea</name>
    <dbReference type="NCBI Taxonomy" id="134984"/>
    <lineage>
        <taxon>Bacteria</taxon>
        <taxon>Bacillati</taxon>
        <taxon>Actinomycetota</taxon>
        <taxon>Actinomycetes</taxon>
        <taxon>Mycobacteriales</taxon>
        <taxon>Nocardiaceae</taxon>
        <taxon>Nocardia</taxon>
    </lineage>
</organism>
<dbReference type="SMART" id="SM00823">
    <property type="entry name" value="PKS_PP"/>
    <property type="match status" value="1"/>
</dbReference>
<dbReference type="PROSITE" id="PS00012">
    <property type="entry name" value="PHOSPHOPANTETHEINE"/>
    <property type="match status" value="1"/>
</dbReference>
<protein>
    <submittedName>
        <fullName evidence="6">Enterobactin synthetase component F</fullName>
    </submittedName>
</protein>
<sequence length="1352" mass="143732">MLTLGPEVAAHPTHPLSQAQWAWWLAQQMHPNAPVTVAMYLDIEGAFDVGLAKQCARRAARELESPQLRLCVVDGYPRQYVDSEAQLRFDTLDLTSEANPVAAALDRMECDYSAPLDPLTEELTVAVVFAVAPNRHLLYLRSHHIVLDGVGAAAVLRRTAELYRAAVDAGVAHTAPSTIAGAENQRTISGRTSPPRTSGADGSSAQCGALSVAEMLEDERAYRESARTSADRDYWREQLAELGDPIGLAGRPAAPMTRPHRVTGRLDDATTRLLAQAKARHGATFPELAAAAFGCYLARMTGDAEVTLTMPVTARTTVALRRSAGSMSNVVPLRLTGLDESTIGAVITQVRARVIGALRHQRYRHEDMRRGHMAVLGGFGPVVNLLGPVEPVRLGRTTGQVRLLALGPVADFQINGYQAGPDESSVSVDFQANPARYRYATVVWHHSRFLDYFARFLSAETDCPTKALDLTSAVQPPSPGGLLRTLPELLGASWEPEAVAVRDGHRVMTYRELDQASSRWARELIAGGAGPGAYIVVAIPRSLESVLALWAIAKTGACFVPVDPADPVARIAAMVTDCGARQGLTISSLRAGLPRGHGFAESEHTGPSGTGGSGIDWLALDDSESAARAEQYAATPIGDAERTRPLRPGYPAYAIYTSGTTGTPKGVVVSHRGLGPLTDYLIGHYGISRDSVLLHSHTSIFDAHLLELLPAFAAGAQLVVAPPAVVAGTELAQLIRDGGCTVFQTAPAVLATLSPRQVPKLQVVAVGGEACPAKLIAEWGPHVRLFNGYGPTEATVMVTETAAMTADDPVTIGAALPGVLAVVLDSKLRQVPEGARGELYLGGPGLADYYLHNPAGTAARFVANPWDAGSRLYRSGDLVVAGPDGAFEFLGRRDDQVELHGRRIEPAEIEGALLSEPEIAYAVVTVADAGQIQARLVGYVIAAQDAMIDVAATLRRLRTRLPAALVPSALIVLDRLPMSGNGKVLRADLPSPVPRTSPFRAPQTAMEGLVADRLAATLGVPRVGLDDDFFELGGNSLLGVALSAALAEATGVPVIARWLYTNSTVRLLADAISTYDATDTIDDALGVLLVLRRSGTRPPLFCVHSAVPLAWCYAGFARYVTDRPIYGLQAPALDGALDDRATINDLVDSYIDAMVGIQPEGPYHLLGWSLGGQIAHAIAVRLRERGATVAVLAMLDSVVIPPTVDPPPTPRMRDLLTHLLGDEPDDADDAPDLTATEAAAELAAAQASFGTGLSASQLERLHRGYVTGVTLAHRYRPGIYDGDLLYFSATRGITELLGVQIWRPYVTGDLIEHPIAATHAQLTNSDVVAVIGPILAHHLERVAEPTMAHNGM</sequence>
<dbReference type="SUPFAM" id="SSF56801">
    <property type="entry name" value="Acetyl-CoA synthetase-like"/>
    <property type="match status" value="1"/>
</dbReference>
<dbReference type="GO" id="GO:0047527">
    <property type="term" value="F:2,3-dihydroxybenzoate-serine ligase activity"/>
    <property type="evidence" value="ECO:0007669"/>
    <property type="project" value="TreeGrafter"/>
</dbReference>
<dbReference type="Pfam" id="PF00501">
    <property type="entry name" value="AMP-binding"/>
    <property type="match status" value="1"/>
</dbReference>
<proteinExistence type="predicted"/>
<accession>A0A2N3VJX9</accession>
<dbReference type="Gene3D" id="2.30.38.10">
    <property type="entry name" value="Luciferase, Domain 3"/>
    <property type="match status" value="1"/>
</dbReference>
<dbReference type="Gene3D" id="3.40.50.1820">
    <property type="entry name" value="alpha/beta hydrolase"/>
    <property type="match status" value="1"/>
</dbReference>
<dbReference type="PROSITE" id="PS50075">
    <property type="entry name" value="CARRIER"/>
    <property type="match status" value="1"/>
</dbReference>
<dbReference type="PANTHER" id="PTHR45527">
    <property type="entry name" value="NONRIBOSOMAL PEPTIDE SYNTHETASE"/>
    <property type="match status" value="1"/>
</dbReference>
<dbReference type="GO" id="GO:0043041">
    <property type="term" value="P:amino acid activation for nonribosomal peptide biosynthetic process"/>
    <property type="evidence" value="ECO:0007669"/>
    <property type="project" value="TreeGrafter"/>
</dbReference>
<dbReference type="GO" id="GO:0005829">
    <property type="term" value="C:cytosol"/>
    <property type="evidence" value="ECO:0007669"/>
    <property type="project" value="TreeGrafter"/>
</dbReference>
<evidence type="ECO:0000313" key="7">
    <source>
        <dbReference type="Proteomes" id="UP000233766"/>
    </source>
</evidence>
<dbReference type="Pfam" id="PF00550">
    <property type="entry name" value="PP-binding"/>
    <property type="match status" value="1"/>
</dbReference>
<dbReference type="Pfam" id="PF00668">
    <property type="entry name" value="Condensation"/>
    <property type="match status" value="2"/>
</dbReference>
<evidence type="ECO:0000256" key="2">
    <source>
        <dbReference type="ARBA" id="ARBA00022450"/>
    </source>
</evidence>
<dbReference type="InterPro" id="IPR001031">
    <property type="entry name" value="Thioesterase"/>
</dbReference>
<dbReference type="SUPFAM" id="SSF53474">
    <property type="entry name" value="alpha/beta-Hydrolases"/>
    <property type="match status" value="1"/>
</dbReference>
<comment type="cofactor">
    <cofactor evidence="1">
        <name>pantetheine 4'-phosphate</name>
        <dbReference type="ChEBI" id="CHEBI:47942"/>
    </cofactor>
</comment>
<feature type="domain" description="Carrier" evidence="5">
    <location>
        <begin position="1001"/>
        <end position="1076"/>
    </location>
</feature>
<dbReference type="Pfam" id="PF13193">
    <property type="entry name" value="AMP-binding_C"/>
    <property type="match status" value="1"/>
</dbReference>
<dbReference type="InterPro" id="IPR025110">
    <property type="entry name" value="AMP-bd_C"/>
</dbReference>
<keyword evidence="3" id="KW-0597">Phosphoprotein</keyword>
<keyword evidence="2" id="KW-0596">Phosphopantetheine</keyword>